<proteinExistence type="predicted"/>
<evidence type="ECO:0000259" key="1">
    <source>
        <dbReference type="Pfam" id="PF09347"/>
    </source>
</evidence>
<evidence type="ECO:0000313" key="2">
    <source>
        <dbReference type="EMBL" id="MBK4737143.1"/>
    </source>
</evidence>
<accession>A0A934W8S4</accession>
<dbReference type="RefSeq" id="WP_200595193.1">
    <property type="nucleotide sequence ID" value="NZ_JAEPBG010000010.1"/>
</dbReference>
<protein>
    <submittedName>
        <fullName evidence="2">Urea carboxylase-associated family protein</fullName>
    </submittedName>
</protein>
<organism evidence="2 3">
    <name type="scientific">Noviherbaspirillum pedocola</name>
    <dbReference type="NCBI Taxonomy" id="2801341"/>
    <lineage>
        <taxon>Bacteria</taxon>
        <taxon>Pseudomonadati</taxon>
        <taxon>Pseudomonadota</taxon>
        <taxon>Betaproteobacteria</taxon>
        <taxon>Burkholderiales</taxon>
        <taxon>Oxalobacteraceae</taxon>
        <taxon>Noviherbaspirillum</taxon>
    </lineage>
</organism>
<dbReference type="Proteomes" id="UP000622890">
    <property type="component" value="Unassembled WGS sequence"/>
</dbReference>
<keyword evidence="3" id="KW-1185">Reference proteome</keyword>
<dbReference type="AlphaFoldDB" id="A0A934W8S4"/>
<feature type="domain" description="DUF1989" evidence="1">
    <location>
        <begin position="32"/>
        <end position="204"/>
    </location>
</feature>
<dbReference type="PANTHER" id="PTHR31527">
    <property type="entry name" value="RE64534P"/>
    <property type="match status" value="1"/>
</dbReference>
<gene>
    <name evidence="2" type="ORF">JJB74_21185</name>
</gene>
<dbReference type="InterPro" id="IPR017792">
    <property type="entry name" value="UAAP1"/>
</dbReference>
<name>A0A934W8S4_9BURK</name>
<evidence type="ECO:0000313" key="3">
    <source>
        <dbReference type="Proteomes" id="UP000622890"/>
    </source>
</evidence>
<comment type="caution">
    <text evidence="2">The sequence shown here is derived from an EMBL/GenBank/DDBJ whole genome shotgun (WGS) entry which is preliminary data.</text>
</comment>
<dbReference type="Pfam" id="PF09347">
    <property type="entry name" value="DUF1989"/>
    <property type="match status" value="1"/>
</dbReference>
<dbReference type="NCBIfam" id="TIGR03425">
    <property type="entry name" value="urea_degr_2"/>
    <property type="match status" value="1"/>
</dbReference>
<dbReference type="PANTHER" id="PTHR31527:SF0">
    <property type="entry name" value="RE64534P"/>
    <property type="match status" value="1"/>
</dbReference>
<dbReference type="EMBL" id="JAEPBG010000010">
    <property type="protein sequence ID" value="MBK4737143.1"/>
    <property type="molecule type" value="Genomic_DNA"/>
</dbReference>
<reference evidence="2" key="1">
    <citation type="submission" date="2021-01" db="EMBL/GenBank/DDBJ databases">
        <title>Genome sequence of strain Noviherbaspirillum sp. DKR-6.</title>
        <authorList>
            <person name="Chaudhary D.K."/>
        </authorList>
    </citation>
    <scope>NUCLEOTIDE SEQUENCE</scope>
    <source>
        <strain evidence="2">DKR-6</strain>
    </source>
</reference>
<dbReference type="InterPro" id="IPR018959">
    <property type="entry name" value="DUF1989"/>
</dbReference>
<sequence length="260" mass="29282">MITSFSTLTPLARAAVPEHSTRFDAGLLLWEETMPGGGHWSGLLRRGNTLRLTDLHGGANVSALFYNFEERNERYNMPDTLKAQHTAFLTKGHVCYSDMGRILCSIPEDTCGWHDTICGISDAEMVKQRFGVARYQEHRNAMFRNAEDGFLVELGKWGMGRRDLVANVNFFSKAAAGPEGELSFETAHRREGQYIDLRFEMNVLVVLSACQHPLDPATSYDPKPVRLSCWRSGTAGRDDVCRLHSAENARGFINTERYFL</sequence>